<feature type="region of interest" description="Disordered" evidence="1">
    <location>
        <begin position="260"/>
        <end position="279"/>
    </location>
</feature>
<feature type="region of interest" description="Disordered" evidence="1">
    <location>
        <begin position="175"/>
        <end position="199"/>
    </location>
</feature>
<accession>A0A1E4TPC2</accession>
<dbReference type="Proteomes" id="UP000094236">
    <property type="component" value="Unassembled WGS sequence"/>
</dbReference>
<protein>
    <submittedName>
        <fullName evidence="2">Uncharacterized protein</fullName>
    </submittedName>
</protein>
<evidence type="ECO:0000313" key="3">
    <source>
        <dbReference type="Proteomes" id="UP000094236"/>
    </source>
</evidence>
<keyword evidence="3" id="KW-1185">Reference proteome</keyword>
<dbReference type="AlphaFoldDB" id="A0A1E4TPC2"/>
<name>A0A1E4TPC2_PACTA</name>
<proteinExistence type="predicted"/>
<sequence length="307" mass="35498">MTNKIYIRLPISRSQFKGETIVKSFGEEVWSSEKRYKFQQFLLSTNRLNNREIDVDLDKLCKEYGVSMGFLKQEAIRIYYEFQVEAKSGKESFGFKIGNSPDRDEESIANLKSLKISNGDEVYRDVVQRVGDEENEGESSKKGEVQVAPMSYSTYRNHFNGKILKDDEINYEIQPDMDGNEEEDDEDEDENNFSGSEGLLRSSEFLMHRSKYITHSSQNDINFENDGEDENYFEQDIPDLEYLTRKHENDEEEDFANVVDVDSVPGSVSEDKKNKQEKNTYFANTANSSLSQLSDKSALERALLERI</sequence>
<dbReference type="EMBL" id="KV454017">
    <property type="protein sequence ID" value="ODV93562.1"/>
    <property type="molecule type" value="Genomic_DNA"/>
</dbReference>
<feature type="compositionally biased region" description="Acidic residues" evidence="1">
    <location>
        <begin position="178"/>
        <end position="191"/>
    </location>
</feature>
<gene>
    <name evidence="2" type="ORF">PACTADRAFT_51348</name>
</gene>
<feature type="compositionally biased region" description="Basic and acidic residues" evidence="1">
    <location>
        <begin position="269"/>
        <end position="278"/>
    </location>
</feature>
<organism evidence="2 3">
    <name type="scientific">Pachysolen tannophilus NRRL Y-2460</name>
    <dbReference type="NCBI Taxonomy" id="669874"/>
    <lineage>
        <taxon>Eukaryota</taxon>
        <taxon>Fungi</taxon>
        <taxon>Dikarya</taxon>
        <taxon>Ascomycota</taxon>
        <taxon>Saccharomycotina</taxon>
        <taxon>Pichiomycetes</taxon>
        <taxon>Pachysolenaceae</taxon>
        <taxon>Pachysolen</taxon>
    </lineage>
</organism>
<reference evidence="3" key="1">
    <citation type="submission" date="2016-05" db="EMBL/GenBank/DDBJ databases">
        <title>Comparative genomics of biotechnologically important yeasts.</title>
        <authorList>
            <consortium name="DOE Joint Genome Institute"/>
            <person name="Riley R."/>
            <person name="Haridas S."/>
            <person name="Wolfe K.H."/>
            <person name="Lopes M.R."/>
            <person name="Hittinger C.T."/>
            <person name="Goker M."/>
            <person name="Salamov A."/>
            <person name="Wisecaver J."/>
            <person name="Long T.M."/>
            <person name="Aerts A.L."/>
            <person name="Barry K."/>
            <person name="Choi C."/>
            <person name="Clum A."/>
            <person name="Coughlan A.Y."/>
            <person name="Deshpande S."/>
            <person name="Douglass A.P."/>
            <person name="Hanson S.J."/>
            <person name="Klenk H.-P."/>
            <person name="Labutti K."/>
            <person name="Lapidus A."/>
            <person name="Lindquist E."/>
            <person name="Lipzen A."/>
            <person name="Meier-Kolthoff J.P."/>
            <person name="Ohm R.A."/>
            <person name="Otillar R.P."/>
            <person name="Pangilinan J."/>
            <person name="Peng Y."/>
            <person name="Rokas A."/>
            <person name="Rosa C.A."/>
            <person name="Scheuner C."/>
            <person name="Sibirny A.A."/>
            <person name="Slot J.C."/>
            <person name="Stielow J.B."/>
            <person name="Sun H."/>
            <person name="Kurtzman C.P."/>
            <person name="Blackwell M."/>
            <person name="Grigoriev I.V."/>
            <person name="Jeffries T.W."/>
        </authorList>
    </citation>
    <scope>NUCLEOTIDE SEQUENCE [LARGE SCALE GENOMIC DNA]</scope>
    <source>
        <strain evidence="3">NRRL Y-2460</strain>
    </source>
</reference>
<evidence type="ECO:0000256" key="1">
    <source>
        <dbReference type="SAM" id="MobiDB-lite"/>
    </source>
</evidence>
<evidence type="ECO:0000313" key="2">
    <source>
        <dbReference type="EMBL" id="ODV93562.1"/>
    </source>
</evidence>